<feature type="transmembrane region" description="Helical" evidence="1">
    <location>
        <begin position="14"/>
        <end position="38"/>
    </location>
</feature>
<evidence type="ECO:0000313" key="3">
    <source>
        <dbReference type="Proteomes" id="UP000026739"/>
    </source>
</evidence>
<dbReference type="EMBL" id="AZQQ01000109">
    <property type="protein sequence ID" value="KDD65525.1"/>
    <property type="molecule type" value="Genomic_DNA"/>
</dbReference>
<proteinExistence type="predicted"/>
<evidence type="ECO:0000313" key="2">
    <source>
        <dbReference type="EMBL" id="KDD65525.1"/>
    </source>
</evidence>
<dbReference type="Proteomes" id="UP000026739">
    <property type="component" value="Unassembled WGS sequence"/>
</dbReference>
<reference evidence="2 3" key="1">
    <citation type="submission" date="2013-12" db="EMBL/GenBank/DDBJ databases">
        <authorList>
            <person name="Formusa P.A."/>
            <person name="Habash M."/>
            <person name="Lee H."/>
            <person name="Trevors J.T."/>
        </authorList>
    </citation>
    <scope>NUCLEOTIDE SEQUENCE [LARGE SCALE GENOMIC DNA]</scope>
    <source>
        <strain evidence="2 3">PD30</strain>
    </source>
</reference>
<sequence>MVAFCALAAFVKKIGFWLIAIIIAGRAQVIGEGVFMTWDPSASRRLF</sequence>
<organism evidence="2 3">
    <name type="scientific">Pseudomonas mandelii PD30</name>
    <dbReference type="NCBI Taxonomy" id="1419583"/>
    <lineage>
        <taxon>Bacteria</taxon>
        <taxon>Pseudomonadati</taxon>
        <taxon>Pseudomonadota</taxon>
        <taxon>Gammaproteobacteria</taxon>
        <taxon>Pseudomonadales</taxon>
        <taxon>Pseudomonadaceae</taxon>
        <taxon>Pseudomonas</taxon>
    </lineage>
</organism>
<dbReference type="AlphaFoldDB" id="A0A059KUI8"/>
<keyword evidence="1" id="KW-0472">Membrane</keyword>
<comment type="caution">
    <text evidence="2">The sequence shown here is derived from an EMBL/GenBank/DDBJ whole genome shotgun (WGS) entry which is preliminary data.</text>
</comment>
<accession>A0A059KUI8</accession>
<name>A0A059KUI8_9PSED</name>
<protein>
    <submittedName>
        <fullName evidence="2">Uncharacterized protein</fullName>
    </submittedName>
</protein>
<keyword evidence="1" id="KW-1133">Transmembrane helix</keyword>
<gene>
    <name evidence="2" type="ORF">V466_29870</name>
</gene>
<evidence type="ECO:0000256" key="1">
    <source>
        <dbReference type="SAM" id="Phobius"/>
    </source>
</evidence>
<keyword evidence="1" id="KW-0812">Transmembrane</keyword>